<evidence type="ECO:0000256" key="9">
    <source>
        <dbReference type="ARBA" id="ARBA00023242"/>
    </source>
</evidence>
<feature type="region of interest" description="Disordered" evidence="11">
    <location>
        <begin position="338"/>
        <end position="380"/>
    </location>
</feature>
<dbReference type="GO" id="GO:0003677">
    <property type="term" value="F:DNA binding"/>
    <property type="evidence" value="ECO:0007669"/>
    <property type="project" value="UniProtKB-KW"/>
</dbReference>
<keyword evidence="8" id="KW-0804">Transcription</keyword>
<dbReference type="InterPro" id="IPR013087">
    <property type="entry name" value="Znf_C2H2_type"/>
</dbReference>
<sequence>MGEDFLSLKWNNHKPAFFHLLRILREKGCYTDVTLACGAKFFAVHRLVLMACSDFFTEVFEHTQCQKPVIVLKDIKSHELEALLDYMYLGEVDVQQTDLPGLIKAAECLRIKGLAVPDEDPSQPLRPEAPMGGERPAKRRRQDREARDSDRGTTRSHSGDRGCHGTPSEEVTQYGHHRTEVMQGGGEVETSNKCIIPQADDDASHLTTQEASVVQRTDSLHVQQESEVSPTRIHDVRMHHDSRMQHDMRAHDSRSQPEPRIQHESHVQHDIEVYSQNAAEIKTEHCDINEEMENGGLKSEISEIQGDPMNESSGGGGDFSHFLSVEENLAHHMFQTAHQAGPSGVHRAAGRDSSSEVSGEDGSGNRGGVGGSMYPSHLLGDIAPEGAATLSNQSDPIPSLIHLVEGPGGESRQISSQGFSGGNDVDLRYEAQRSQGAGERQYECMFCGRLFNHRGTLTRHVMIHTGEKPFLCQFCNFKTSRKSTLNYHMHSLHSSLLK</sequence>
<evidence type="ECO:0000256" key="5">
    <source>
        <dbReference type="ARBA" id="ARBA00022771"/>
    </source>
</evidence>
<dbReference type="PROSITE" id="PS00028">
    <property type="entry name" value="ZINC_FINGER_C2H2_1"/>
    <property type="match status" value="1"/>
</dbReference>
<keyword evidence="7" id="KW-0238">DNA-binding</keyword>
<dbReference type="SMART" id="SM00355">
    <property type="entry name" value="ZnF_C2H2"/>
    <property type="match status" value="2"/>
</dbReference>
<dbReference type="SMART" id="SM00225">
    <property type="entry name" value="BTB"/>
    <property type="match status" value="1"/>
</dbReference>
<feature type="compositionally biased region" description="Gly residues" evidence="11">
    <location>
        <begin position="361"/>
        <end position="371"/>
    </location>
</feature>
<evidence type="ECO:0000256" key="6">
    <source>
        <dbReference type="ARBA" id="ARBA00022833"/>
    </source>
</evidence>
<evidence type="ECO:0000256" key="11">
    <source>
        <dbReference type="SAM" id="MobiDB-lite"/>
    </source>
</evidence>
<organism evidence="14 15">
    <name type="scientific">Cherax quadricarinatus</name>
    <name type="common">Australian red claw crayfish</name>
    <dbReference type="NCBI Taxonomy" id="27406"/>
    <lineage>
        <taxon>Eukaryota</taxon>
        <taxon>Metazoa</taxon>
        <taxon>Ecdysozoa</taxon>
        <taxon>Arthropoda</taxon>
        <taxon>Crustacea</taxon>
        <taxon>Multicrustacea</taxon>
        <taxon>Malacostraca</taxon>
        <taxon>Eumalacostraca</taxon>
        <taxon>Eucarida</taxon>
        <taxon>Decapoda</taxon>
        <taxon>Pleocyemata</taxon>
        <taxon>Astacidea</taxon>
        <taxon>Parastacoidea</taxon>
        <taxon>Parastacidae</taxon>
        <taxon>Cherax</taxon>
    </lineage>
</organism>
<dbReference type="Gene3D" id="3.30.710.10">
    <property type="entry name" value="Potassium Channel Kv1.1, Chain A"/>
    <property type="match status" value="1"/>
</dbReference>
<dbReference type="SUPFAM" id="SSF57667">
    <property type="entry name" value="beta-beta-alpha zinc fingers"/>
    <property type="match status" value="1"/>
</dbReference>
<dbReference type="FunFam" id="3.30.160.60:FF:000188">
    <property type="entry name" value="Zinc finger protein 787"/>
    <property type="match status" value="1"/>
</dbReference>
<protein>
    <submittedName>
        <fullName evidence="14">Uncharacterized protein</fullName>
    </submittedName>
</protein>
<dbReference type="PANTHER" id="PTHR23110">
    <property type="entry name" value="BTB DOMAIN TRANSCRIPTION FACTOR"/>
    <property type="match status" value="1"/>
</dbReference>
<feature type="domain" description="C2H2-type" evidence="13">
    <location>
        <begin position="442"/>
        <end position="469"/>
    </location>
</feature>
<evidence type="ECO:0000313" key="14">
    <source>
        <dbReference type="EMBL" id="KAK8721923.1"/>
    </source>
</evidence>
<evidence type="ECO:0000256" key="4">
    <source>
        <dbReference type="ARBA" id="ARBA00022737"/>
    </source>
</evidence>
<dbReference type="PANTHER" id="PTHR23110:SF109">
    <property type="entry name" value="FI07618P-RELATED"/>
    <property type="match status" value="1"/>
</dbReference>
<feature type="domain" description="BTB" evidence="12">
    <location>
        <begin position="31"/>
        <end position="96"/>
    </location>
</feature>
<keyword evidence="15" id="KW-1185">Reference proteome</keyword>
<gene>
    <name evidence="14" type="ORF">OTU49_012635</name>
</gene>
<dbReference type="GO" id="GO:0048666">
    <property type="term" value="P:neuron development"/>
    <property type="evidence" value="ECO:0007669"/>
    <property type="project" value="UniProtKB-ARBA"/>
</dbReference>
<feature type="region of interest" description="Disordered" evidence="11">
    <location>
        <begin position="116"/>
        <end position="175"/>
    </location>
</feature>
<dbReference type="GO" id="GO:0048513">
    <property type="term" value="P:animal organ development"/>
    <property type="evidence" value="ECO:0007669"/>
    <property type="project" value="UniProtKB-ARBA"/>
</dbReference>
<dbReference type="Proteomes" id="UP001445076">
    <property type="component" value="Unassembled WGS sequence"/>
</dbReference>
<evidence type="ECO:0000313" key="15">
    <source>
        <dbReference type="Proteomes" id="UP001445076"/>
    </source>
</evidence>
<dbReference type="Gene3D" id="3.30.160.60">
    <property type="entry name" value="Classic Zinc Finger"/>
    <property type="match status" value="2"/>
</dbReference>
<comment type="caution">
    <text evidence="14">The sequence shown here is derived from an EMBL/GenBank/DDBJ whole genome shotgun (WGS) entry which is preliminary data.</text>
</comment>
<feature type="compositionally biased region" description="Basic and acidic residues" evidence="11">
    <location>
        <begin position="142"/>
        <end position="163"/>
    </location>
</feature>
<evidence type="ECO:0000256" key="3">
    <source>
        <dbReference type="ARBA" id="ARBA00022723"/>
    </source>
</evidence>
<evidence type="ECO:0000256" key="2">
    <source>
        <dbReference type="ARBA" id="ARBA00006991"/>
    </source>
</evidence>
<dbReference type="GO" id="GO:0003006">
    <property type="term" value="P:developmental process involved in reproduction"/>
    <property type="evidence" value="ECO:0007669"/>
    <property type="project" value="UniProtKB-ARBA"/>
</dbReference>
<dbReference type="GO" id="GO:0006357">
    <property type="term" value="P:regulation of transcription by RNA polymerase II"/>
    <property type="evidence" value="ECO:0007669"/>
    <property type="project" value="TreeGrafter"/>
</dbReference>
<evidence type="ECO:0000256" key="1">
    <source>
        <dbReference type="ARBA" id="ARBA00004123"/>
    </source>
</evidence>
<reference evidence="14 15" key="1">
    <citation type="journal article" date="2024" name="BMC Genomics">
        <title>Genome assembly of redclaw crayfish (Cherax quadricarinatus) provides insights into its immune adaptation and hypoxia tolerance.</title>
        <authorList>
            <person name="Liu Z."/>
            <person name="Zheng J."/>
            <person name="Li H."/>
            <person name="Fang K."/>
            <person name="Wang S."/>
            <person name="He J."/>
            <person name="Zhou D."/>
            <person name="Weng S."/>
            <person name="Chi M."/>
            <person name="Gu Z."/>
            <person name="He J."/>
            <person name="Li F."/>
            <person name="Wang M."/>
        </authorList>
    </citation>
    <scope>NUCLEOTIDE SEQUENCE [LARGE SCALE GENOMIC DNA]</scope>
    <source>
        <strain evidence="14">ZL_2023a</strain>
    </source>
</reference>
<comment type="similarity">
    <text evidence="2">Belongs to the krueppel C2H2-type zinc-finger protein family.</text>
</comment>
<proteinExistence type="inferred from homology"/>
<evidence type="ECO:0000259" key="12">
    <source>
        <dbReference type="PROSITE" id="PS50097"/>
    </source>
</evidence>
<name>A0AAW0VXV8_CHEQU</name>
<keyword evidence="4" id="KW-0677">Repeat</keyword>
<evidence type="ECO:0000256" key="8">
    <source>
        <dbReference type="ARBA" id="ARBA00023163"/>
    </source>
</evidence>
<dbReference type="Pfam" id="PF00651">
    <property type="entry name" value="BTB"/>
    <property type="match status" value="1"/>
</dbReference>
<keyword evidence="3" id="KW-0479">Metal-binding</keyword>
<keyword evidence="5 10" id="KW-0863">Zinc-finger</keyword>
<dbReference type="AlphaFoldDB" id="A0AAW0VXV8"/>
<dbReference type="CDD" id="cd18315">
    <property type="entry name" value="BTB_POZ_BAB-like"/>
    <property type="match status" value="1"/>
</dbReference>
<comment type="subcellular location">
    <subcellularLocation>
        <location evidence="1">Nucleus</location>
    </subcellularLocation>
</comment>
<dbReference type="GO" id="GO:0008270">
    <property type="term" value="F:zinc ion binding"/>
    <property type="evidence" value="ECO:0007669"/>
    <property type="project" value="UniProtKB-KW"/>
</dbReference>
<keyword evidence="9" id="KW-0539">Nucleus</keyword>
<dbReference type="InterPro" id="IPR051095">
    <property type="entry name" value="Dros_DevTransReg"/>
</dbReference>
<dbReference type="InterPro" id="IPR011333">
    <property type="entry name" value="SKP1/BTB/POZ_sf"/>
</dbReference>
<dbReference type="EMBL" id="JARKIK010000098">
    <property type="protein sequence ID" value="KAK8721923.1"/>
    <property type="molecule type" value="Genomic_DNA"/>
</dbReference>
<dbReference type="SUPFAM" id="SSF54695">
    <property type="entry name" value="POZ domain"/>
    <property type="match status" value="1"/>
</dbReference>
<evidence type="ECO:0000256" key="10">
    <source>
        <dbReference type="PROSITE-ProRule" id="PRU00042"/>
    </source>
</evidence>
<dbReference type="InterPro" id="IPR036236">
    <property type="entry name" value="Znf_C2H2_sf"/>
</dbReference>
<keyword evidence="6" id="KW-0862">Zinc</keyword>
<evidence type="ECO:0000259" key="13">
    <source>
        <dbReference type="PROSITE" id="PS50157"/>
    </source>
</evidence>
<dbReference type="PROSITE" id="PS50097">
    <property type="entry name" value="BTB"/>
    <property type="match status" value="1"/>
</dbReference>
<dbReference type="GO" id="GO:0005634">
    <property type="term" value="C:nucleus"/>
    <property type="evidence" value="ECO:0007669"/>
    <property type="project" value="UniProtKB-SubCell"/>
</dbReference>
<dbReference type="InterPro" id="IPR000210">
    <property type="entry name" value="BTB/POZ_dom"/>
</dbReference>
<accession>A0AAW0VXV8</accession>
<dbReference type="PROSITE" id="PS50157">
    <property type="entry name" value="ZINC_FINGER_C2H2_2"/>
    <property type="match status" value="1"/>
</dbReference>
<evidence type="ECO:0000256" key="7">
    <source>
        <dbReference type="ARBA" id="ARBA00023125"/>
    </source>
</evidence>